<organism evidence="2 3">
    <name type="scientific">Lysinibacillus telephonicus</name>
    <dbReference type="NCBI Taxonomy" id="1714840"/>
    <lineage>
        <taxon>Bacteria</taxon>
        <taxon>Bacillati</taxon>
        <taxon>Bacillota</taxon>
        <taxon>Bacilli</taxon>
        <taxon>Bacillales</taxon>
        <taxon>Bacillaceae</taxon>
        <taxon>Lysinibacillus</taxon>
    </lineage>
</organism>
<proteinExistence type="predicted"/>
<feature type="domain" description="NERD" evidence="1">
    <location>
        <begin position="41"/>
        <end position="160"/>
    </location>
</feature>
<evidence type="ECO:0000313" key="2">
    <source>
        <dbReference type="EMBL" id="RTQ94936.1"/>
    </source>
</evidence>
<name>A0A3S0JYI0_9BACI</name>
<keyword evidence="3" id="KW-1185">Reference proteome</keyword>
<dbReference type="Proteomes" id="UP000276349">
    <property type="component" value="Unassembled WGS sequence"/>
</dbReference>
<dbReference type="AlphaFoldDB" id="A0A3S0JYI0"/>
<dbReference type="EMBL" id="RXNR01000009">
    <property type="protein sequence ID" value="RTQ94936.1"/>
    <property type="molecule type" value="Genomic_DNA"/>
</dbReference>
<dbReference type="InterPro" id="IPR011528">
    <property type="entry name" value="NERD"/>
</dbReference>
<dbReference type="PROSITE" id="PS50965">
    <property type="entry name" value="NERD"/>
    <property type="match status" value="1"/>
</dbReference>
<accession>A0A3S0JYI0</accession>
<protein>
    <submittedName>
        <fullName evidence="2">NERD domain-containing protein</fullName>
    </submittedName>
</protein>
<comment type="caution">
    <text evidence="2">The sequence shown here is derived from an EMBL/GenBank/DDBJ whole genome shotgun (WGS) entry which is preliminary data.</text>
</comment>
<sequence length="325" mass="39129">MIVLERESSNKMIMLEILMRRLDEEDMDYEYFRNQYKTIKYGYEGEMHVDREWEEIIIPSKYYLFHNFETENEVKHSHQIDTIFASQNFILLLEIKNIGGRIDFDQKKHQFMRTRLDGTKDGYSNPVDQIERHVRFFKRIFMKWEIALPIEYAIILTQPSTVIGDTPNNAAIFHVSGLQTYVYNLFAKYQKNQISPHKLEILKNHLLAIRKRKIWDPKIDKNKLRKGVLCKACNYKSVMRFEHGNFICPMCKAKNKDALYEALYDYRHLHSEWITNYDLRNYLNIGSRFAVKRLVSNLNLEYEGIRKDRKYRIPDNILTFIEKRT</sequence>
<evidence type="ECO:0000313" key="3">
    <source>
        <dbReference type="Proteomes" id="UP000276349"/>
    </source>
</evidence>
<evidence type="ECO:0000259" key="1">
    <source>
        <dbReference type="PROSITE" id="PS50965"/>
    </source>
</evidence>
<gene>
    <name evidence="2" type="ORF">EKG35_04620</name>
</gene>
<reference evidence="2 3" key="1">
    <citation type="submission" date="2018-12" db="EMBL/GenBank/DDBJ databases">
        <authorList>
            <person name="Yu L."/>
        </authorList>
    </citation>
    <scope>NUCLEOTIDE SEQUENCE [LARGE SCALE GENOMIC DNA]</scope>
    <source>
        <strain evidence="2 3">S5H2222</strain>
    </source>
</reference>
<dbReference type="Pfam" id="PF08378">
    <property type="entry name" value="NERD"/>
    <property type="match status" value="1"/>
</dbReference>
<dbReference type="RefSeq" id="WP_126293214.1">
    <property type="nucleotide sequence ID" value="NZ_RXNR01000009.1"/>
</dbReference>
<dbReference type="OrthoDB" id="569879at2"/>